<gene>
    <name evidence="11" type="ORF">GOB84_00975</name>
</gene>
<dbReference type="InterPro" id="IPR050264">
    <property type="entry name" value="Bact_CCA-adding_enz_type3_sf"/>
</dbReference>
<protein>
    <submittedName>
        <fullName evidence="11">CCA tRNA nucleotidyltransferase</fullName>
    </submittedName>
</protein>
<dbReference type="CDD" id="cd05398">
    <property type="entry name" value="NT_ClassII-CCAase"/>
    <property type="match status" value="1"/>
</dbReference>
<evidence type="ECO:0000256" key="2">
    <source>
        <dbReference type="ARBA" id="ARBA00022679"/>
    </source>
</evidence>
<dbReference type="InterPro" id="IPR043519">
    <property type="entry name" value="NT_sf"/>
</dbReference>
<evidence type="ECO:0000256" key="7">
    <source>
        <dbReference type="ARBA" id="ARBA00022842"/>
    </source>
</evidence>
<dbReference type="Gene3D" id="1.10.3090.10">
    <property type="entry name" value="cca-adding enzyme, domain 2"/>
    <property type="match status" value="1"/>
</dbReference>
<evidence type="ECO:0000313" key="11">
    <source>
        <dbReference type="EMBL" id="NHO31150.1"/>
    </source>
</evidence>
<organism evidence="11 12">
    <name type="scientific">Acetobacter fallax</name>
    <dbReference type="NCBI Taxonomy" id="1737473"/>
    <lineage>
        <taxon>Bacteria</taxon>
        <taxon>Pseudomonadati</taxon>
        <taxon>Pseudomonadota</taxon>
        <taxon>Alphaproteobacteria</taxon>
        <taxon>Acetobacterales</taxon>
        <taxon>Acetobacteraceae</taxon>
        <taxon>Acetobacter</taxon>
    </lineage>
</organism>
<keyword evidence="2 8" id="KW-0808">Transferase</keyword>
<evidence type="ECO:0000313" key="12">
    <source>
        <dbReference type="Proteomes" id="UP000615326"/>
    </source>
</evidence>
<keyword evidence="12" id="KW-1185">Reference proteome</keyword>
<accession>A0ABX0K453</accession>
<feature type="domain" description="Poly A polymerase head" evidence="9">
    <location>
        <begin position="28"/>
        <end position="150"/>
    </location>
</feature>
<dbReference type="Pfam" id="PF01743">
    <property type="entry name" value="PolyA_pol"/>
    <property type="match status" value="1"/>
</dbReference>
<evidence type="ECO:0000256" key="1">
    <source>
        <dbReference type="ARBA" id="ARBA00001946"/>
    </source>
</evidence>
<keyword evidence="7" id="KW-0460">Magnesium</keyword>
<name>A0ABX0K453_9PROT</name>
<evidence type="ECO:0000256" key="8">
    <source>
        <dbReference type="RuleBase" id="RU003953"/>
    </source>
</evidence>
<keyword evidence="3" id="KW-0819">tRNA processing</keyword>
<dbReference type="InterPro" id="IPR032828">
    <property type="entry name" value="PolyA_RNA-bd"/>
</dbReference>
<dbReference type="Pfam" id="PF12627">
    <property type="entry name" value="PolyA_pol_RNAbd"/>
    <property type="match status" value="1"/>
</dbReference>
<comment type="caution">
    <text evidence="11">The sequence shown here is derived from an EMBL/GenBank/DDBJ whole genome shotgun (WGS) entry which is preliminary data.</text>
</comment>
<keyword evidence="5" id="KW-0479">Metal-binding</keyword>
<evidence type="ECO:0000256" key="5">
    <source>
        <dbReference type="ARBA" id="ARBA00022723"/>
    </source>
</evidence>
<dbReference type="Proteomes" id="UP000615326">
    <property type="component" value="Unassembled WGS sequence"/>
</dbReference>
<dbReference type="PANTHER" id="PTHR46173">
    <property type="entry name" value="CCA TRNA NUCLEOTIDYLTRANSFERASE 1, MITOCHONDRIAL"/>
    <property type="match status" value="1"/>
</dbReference>
<dbReference type="EMBL" id="WOSW01000001">
    <property type="protein sequence ID" value="NHO31150.1"/>
    <property type="molecule type" value="Genomic_DNA"/>
</dbReference>
<proteinExistence type="inferred from homology"/>
<dbReference type="InterPro" id="IPR002646">
    <property type="entry name" value="PolA_pol_head_dom"/>
</dbReference>
<evidence type="ECO:0000256" key="6">
    <source>
        <dbReference type="ARBA" id="ARBA00022741"/>
    </source>
</evidence>
<evidence type="ECO:0000259" key="10">
    <source>
        <dbReference type="Pfam" id="PF12627"/>
    </source>
</evidence>
<dbReference type="SUPFAM" id="SSF81301">
    <property type="entry name" value="Nucleotidyltransferase"/>
    <property type="match status" value="1"/>
</dbReference>
<evidence type="ECO:0000259" key="9">
    <source>
        <dbReference type="Pfam" id="PF01743"/>
    </source>
</evidence>
<reference evidence="11 12" key="1">
    <citation type="journal article" date="2020" name="Int. J. Syst. Evol. Microbiol.">
        <title>Novel acetic acid bacteria from cider fermentations: Acetobacter conturbans sp. nov. and Acetobacter fallax sp. nov.</title>
        <authorList>
            <person name="Sombolestani A.S."/>
            <person name="Cleenwerck I."/>
            <person name="Cnockaert M."/>
            <person name="Borremans W."/>
            <person name="Wieme A.D."/>
            <person name="De Vuyst L."/>
            <person name="Vandamme P."/>
        </authorList>
    </citation>
    <scope>NUCLEOTIDE SEQUENCE [LARGE SCALE GENOMIC DNA]</scope>
    <source>
        <strain evidence="11 12">LMG 1637</strain>
    </source>
</reference>
<keyword evidence="4" id="KW-0548">Nucleotidyltransferase</keyword>
<feature type="domain" description="tRNA nucleotidyltransferase/poly(A) polymerase RNA and SrmB- binding" evidence="10">
    <location>
        <begin position="181"/>
        <end position="237"/>
    </location>
</feature>
<dbReference type="SUPFAM" id="SSF81891">
    <property type="entry name" value="Poly A polymerase C-terminal region-like"/>
    <property type="match status" value="1"/>
</dbReference>
<sequence length="419" mass="46365">MSNGQHILLEDLSVFPALKKIWEFLPEARLVGGAVRDLLLNTDVADFDFGTPEPPEQVSSILRNGGIKVIPTGLSHGTVTAVIEGNNFEITTLRRDEQTDGRHAQVAWTRNWREDAARRDFTINAMSCGLNGQVHDYFGGQHDLRMSRIRFVGDARERIREDALRILRFFRFQGRFGGTEPDQETLDAISDCAVLVRKLSAERVWAELRRILVGPHVVQMLELMARSGVLGECFPELTGRDDTAIALLASLIACGGPCDESLRLAALLKGAGATLDMIERCVHRLRLSRSGATEVISMSGYPIPTPQNAKDDDDIARLLANTPRSSLTGRTWLARAEAEQHGLTSIAREDWVALLCRLKMREQPHFPLAGRDIVALGVLAGPRVGEVLSVVRQWWLDGGCHEGKKACLTFAKYELATGR</sequence>
<evidence type="ECO:0000256" key="4">
    <source>
        <dbReference type="ARBA" id="ARBA00022695"/>
    </source>
</evidence>
<dbReference type="Gene3D" id="3.30.460.10">
    <property type="entry name" value="Beta Polymerase, domain 2"/>
    <property type="match status" value="1"/>
</dbReference>
<comment type="cofactor">
    <cofactor evidence="1">
        <name>Mg(2+)</name>
        <dbReference type="ChEBI" id="CHEBI:18420"/>
    </cofactor>
</comment>
<keyword evidence="6" id="KW-0547">Nucleotide-binding</keyword>
<keyword evidence="8" id="KW-0694">RNA-binding</keyword>
<evidence type="ECO:0000256" key="3">
    <source>
        <dbReference type="ARBA" id="ARBA00022694"/>
    </source>
</evidence>
<dbReference type="PANTHER" id="PTHR46173:SF1">
    <property type="entry name" value="CCA TRNA NUCLEOTIDYLTRANSFERASE 1, MITOCHONDRIAL"/>
    <property type="match status" value="1"/>
</dbReference>
<comment type="similarity">
    <text evidence="8">Belongs to the tRNA nucleotidyltransferase/poly(A) polymerase family.</text>
</comment>